<gene>
    <name evidence="5" type="ORF">GCM10011332_31110</name>
</gene>
<accession>A0A917FF02</accession>
<organism evidence="5 6">
    <name type="scientific">Terasakiella brassicae</name>
    <dbReference type="NCBI Taxonomy" id="1634917"/>
    <lineage>
        <taxon>Bacteria</taxon>
        <taxon>Pseudomonadati</taxon>
        <taxon>Pseudomonadota</taxon>
        <taxon>Alphaproteobacteria</taxon>
        <taxon>Rhodospirillales</taxon>
        <taxon>Terasakiellaceae</taxon>
        <taxon>Terasakiella</taxon>
    </lineage>
</organism>
<dbReference type="Gene3D" id="2.40.100.10">
    <property type="entry name" value="Cyclophilin-like"/>
    <property type="match status" value="1"/>
</dbReference>
<dbReference type="NCBIfam" id="TIGR00724">
    <property type="entry name" value="urea_amlyse_rel"/>
    <property type="match status" value="1"/>
</dbReference>
<evidence type="ECO:0000256" key="1">
    <source>
        <dbReference type="ARBA" id="ARBA00022741"/>
    </source>
</evidence>
<dbReference type="RefSeq" id="WP_188666914.1">
    <property type="nucleotide sequence ID" value="NZ_BMHV01000034.1"/>
</dbReference>
<evidence type="ECO:0000313" key="5">
    <source>
        <dbReference type="EMBL" id="GGF74844.1"/>
    </source>
</evidence>
<dbReference type="Proteomes" id="UP000632498">
    <property type="component" value="Unassembled WGS sequence"/>
</dbReference>
<evidence type="ECO:0000256" key="3">
    <source>
        <dbReference type="ARBA" id="ARBA00022840"/>
    </source>
</evidence>
<dbReference type="InterPro" id="IPR003778">
    <property type="entry name" value="CT_A_B"/>
</dbReference>
<comment type="caution">
    <text evidence="5">The sequence shown here is derived from an EMBL/GenBank/DDBJ whole genome shotgun (WGS) entry which is preliminary data.</text>
</comment>
<dbReference type="GO" id="GO:0016787">
    <property type="term" value="F:hydrolase activity"/>
    <property type="evidence" value="ECO:0007669"/>
    <property type="project" value="UniProtKB-KW"/>
</dbReference>
<dbReference type="AlphaFoldDB" id="A0A917FF02"/>
<feature type="domain" description="Carboxyltransferase" evidence="4">
    <location>
        <begin position="26"/>
        <end position="316"/>
    </location>
</feature>
<dbReference type="PANTHER" id="PTHR43309:SF5">
    <property type="entry name" value="5-OXOPROLINASE SUBUNIT C"/>
    <property type="match status" value="1"/>
</dbReference>
<sequence>MKGALEIISPGFQSFIQDKGRTGFQEFGIPICGSVTSHWMELGNCLVGNDADDAGIEFRVVGPTLKAVDKPVKLAVCANVKIEIISGGQAQAHTHKVSGWRSFTLNPDEEAKIGVLEQTVSGFIAISGGVDVKPVMGSKSTYVRSELGGLDGGFLKPGDRVKLGADSVKLADEADKLLPSPPVGTVERVRVVLGPQEDFFEETTINQFLKNYYTISKQSDRMGARLEGGSLRHKKDKGSQIISDGVVPGAIQVPGNGQPIVLLNDGQTVGGYPKIATVISTDLHLIANSLPGTEFCFEAVSAHEACVIARQAREELERMKRSIVAASANGFINLKALYESNLIGGVVDMGCPDHFPGHLDGDI</sequence>
<dbReference type="PANTHER" id="PTHR43309">
    <property type="entry name" value="5-OXOPROLINASE SUBUNIT C"/>
    <property type="match status" value="1"/>
</dbReference>
<keyword evidence="6" id="KW-1185">Reference proteome</keyword>
<keyword evidence="2 5" id="KW-0378">Hydrolase</keyword>
<dbReference type="InterPro" id="IPR052708">
    <property type="entry name" value="PxpC"/>
</dbReference>
<evidence type="ECO:0000313" key="6">
    <source>
        <dbReference type="Proteomes" id="UP000632498"/>
    </source>
</evidence>
<evidence type="ECO:0000256" key="2">
    <source>
        <dbReference type="ARBA" id="ARBA00022801"/>
    </source>
</evidence>
<keyword evidence="1" id="KW-0547">Nucleotide-binding</keyword>
<dbReference type="GO" id="GO:0005524">
    <property type="term" value="F:ATP binding"/>
    <property type="evidence" value="ECO:0007669"/>
    <property type="project" value="UniProtKB-KW"/>
</dbReference>
<evidence type="ECO:0000259" key="4">
    <source>
        <dbReference type="SMART" id="SM00797"/>
    </source>
</evidence>
<dbReference type="SMART" id="SM00797">
    <property type="entry name" value="AHS2"/>
    <property type="match status" value="1"/>
</dbReference>
<dbReference type="Pfam" id="PF02626">
    <property type="entry name" value="CT_A_B"/>
    <property type="match status" value="1"/>
</dbReference>
<dbReference type="EMBL" id="BMHV01000034">
    <property type="protein sequence ID" value="GGF74844.1"/>
    <property type="molecule type" value="Genomic_DNA"/>
</dbReference>
<keyword evidence="3" id="KW-0067">ATP-binding</keyword>
<proteinExistence type="predicted"/>
<reference evidence="5" key="2">
    <citation type="submission" date="2020-09" db="EMBL/GenBank/DDBJ databases">
        <authorList>
            <person name="Sun Q."/>
            <person name="Zhou Y."/>
        </authorList>
    </citation>
    <scope>NUCLEOTIDE SEQUENCE</scope>
    <source>
        <strain evidence="5">CGMCC 1.15254</strain>
    </source>
</reference>
<dbReference type="InterPro" id="IPR029000">
    <property type="entry name" value="Cyclophilin-like_dom_sf"/>
</dbReference>
<reference evidence="5" key="1">
    <citation type="journal article" date="2014" name="Int. J. Syst. Evol. Microbiol.">
        <title>Complete genome sequence of Corynebacterium casei LMG S-19264T (=DSM 44701T), isolated from a smear-ripened cheese.</title>
        <authorList>
            <consortium name="US DOE Joint Genome Institute (JGI-PGF)"/>
            <person name="Walter F."/>
            <person name="Albersmeier A."/>
            <person name="Kalinowski J."/>
            <person name="Ruckert C."/>
        </authorList>
    </citation>
    <scope>NUCLEOTIDE SEQUENCE</scope>
    <source>
        <strain evidence="5">CGMCC 1.15254</strain>
    </source>
</reference>
<dbReference type="SUPFAM" id="SSF50891">
    <property type="entry name" value="Cyclophilin-like"/>
    <property type="match status" value="1"/>
</dbReference>
<protein>
    <submittedName>
        <fullName evidence="5">Allophanate hydrolase</fullName>
    </submittedName>
</protein>
<name>A0A917FF02_9PROT</name>